<feature type="domain" description="Flagellar basal body rod protein N-terminal" evidence="7">
    <location>
        <begin position="5"/>
        <end position="35"/>
    </location>
</feature>
<dbReference type="KEGG" id="mmai:sS8_0636"/>
<dbReference type="InterPro" id="IPR020013">
    <property type="entry name" value="Flagellar_FlgE/F/G"/>
</dbReference>
<dbReference type="Proteomes" id="UP000266313">
    <property type="component" value="Chromosome"/>
</dbReference>
<comment type="subunit">
    <text evidence="4 6">The basal body constitutes a major portion of the flagellar organelle and consists of five rings (E,L,P,S, and M) mounted on a central rod. The rod consists of about 26 subunits of FlgG in the distal portion, and FlgB, FlgC and FlgF are thought to build up the proximal portion of the rod with about 6 subunits each.</text>
</comment>
<dbReference type="RefSeq" id="WP_119628369.1">
    <property type="nucleotide sequence ID" value="NZ_AP017928.1"/>
</dbReference>
<organism evidence="10 11">
    <name type="scientific">Methylocaldum marinum</name>
    <dbReference type="NCBI Taxonomy" id="1432792"/>
    <lineage>
        <taxon>Bacteria</taxon>
        <taxon>Pseudomonadati</taxon>
        <taxon>Pseudomonadota</taxon>
        <taxon>Gammaproteobacteria</taxon>
        <taxon>Methylococcales</taxon>
        <taxon>Methylococcaceae</taxon>
        <taxon>Methylocaldum</taxon>
    </lineage>
</organism>
<dbReference type="Pfam" id="PF00460">
    <property type="entry name" value="Flg_bb_rod"/>
    <property type="match status" value="1"/>
</dbReference>
<name>A0A250KNQ9_9GAMM</name>
<dbReference type="GO" id="GO:0071978">
    <property type="term" value="P:bacterial-type flagellum-dependent swarming motility"/>
    <property type="evidence" value="ECO:0007669"/>
    <property type="project" value="TreeGrafter"/>
</dbReference>
<evidence type="ECO:0000259" key="7">
    <source>
        <dbReference type="Pfam" id="PF00460"/>
    </source>
</evidence>
<comment type="subcellular location">
    <subcellularLocation>
        <location evidence="1 6">Bacterial flagellum basal body</location>
    </subcellularLocation>
</comment>
<comment type="similarity">
    <text evidence="2 6">Belongs to the flagella basal body rod proteins family.</text>
</comment>
<dbReference type="InterPro" id="IPR001444">
    <property type="entry name" value="Flag_bb_rod_N"/>
</dbReference>
<evidence type="ECO:0000256" key="5">
    <source>
        <dbReference type="ARBA" id="ARBA00040228"/>
    </source>
</evidence>
<dbReference type="PANTHER" id="PTHR30435">
    <property type="entry name" value="FLAGELLAR PROTEIN"/>
    <property type="match status" value="1"/>
</dbReference>
<evidence type="ECO:0000259" key="8">
    <source>
        <dbReference type="Pfam" id="PF06429"/>
    </source>
</evidence>
<evidence type="ECO:0000256" key="2">
    <source>
        <dbReference type="ARBA" id="ARBA00009677"/>
    </source>
</evidence>
<keyword evidence="10" id="KW-0282">Flagellum</keyword>
<dbReference type="GO" id="GO:0030694">
    <property type="term" value="C:bacterial-type flagellum basal body, rod"/>
    <property type="evidence" value="ECO:0007669"/>
    <property type="project" value="UniProtKB-UniRule"/>
</dbReference>
<dbReference type="InterPro" id="IPR012836">
    <property type="entry name" value="FlgF"/>
</dbReference>
<accession>A0A250KNQ9</accession>
<dbReference type="AlphaFoldDB" id="A0A250KNQ9"/>
<dbReference type="NCBIfam" id="TIGR02490">
    <property type="entry name" value="flgF"/>
    <property type="match status" value="1"/>
</dbReference>
<evidence type="ECO:0000256" key="6">
    <source>
        <dbReference type="RuleBase" id="RU362116"/>
    </source>
</evidence>
<dbReference type="Pfam" id="PF06429">
    <property type="entry name" value="Flg_bbr_C"/>
    <property type="match status" value="1"/>
</dbReference>
<dbReference type="NCBIfam" id="NF009280">
    <property type="entry name" value="PRK12640.1"/>
    <property type="match status" value="1"/>
</dbReference>
<feature type="domain" description="Flagellar basal-body/hook protein C-terminal" evidence="8">
    <location>
        <begin position="198"/>
        <end position="236"/>
    </location>
</feature>
<protein>
    <recommendedName>
        <fullName evidence="5 6">Flagellar basal-body rod protein FlgF</fullName>
    </recommendedName>
</protein>
<dbReference type="SUPFAM" id="SSF117143">
    <property type="entry name" value="Flagellar hook protein flgE"/>
    <property type="match status" value="1"/>
</dbReference>
<evidence type="ECO:0000256" key="1">
    <source>
        <dbReference type="ARBA" id="ARBA00004117"/>
    </source>
</evidence>
<evidence type="ECO:0000313" key="11">
    <source>
        <dbReference type="Proteomes" id="UP000266313"/>
    </source>
</evidence>
<gene>
    <name evidence="10" type="ORF">sS8_0636</name>
</gene>
<dbReference type="InterPro" id="IPR053967">
    <property type="entry name" value="LlgE_F_G-like_D1"/>
</dbReference>
<keyword evidence="11" id="KW-1185">Reference proteome</keyword>
<dbReference type="NCBIfam" id="TIGR03506">
    <property type="entry name" value="FlgEFG_subfam"/>
    <property type="match status" value="1"/>
</dbReference>
<evidence type="ECO:0000256" key="3">
    <source>
        <dbReference type="ARBA" id="ARBA00023143"/>
    </source>
</evidence>
<reference evidence="10 11" key="1">
    <citation type="submission" date="2016-12" db="EMBL/GenBank/DDBJ databases">
        <title>Genome sequencing of Methylocaldum marinum.</title>
        <authorList>
            <person name="Takeuchi M."/>
            <person name="Kamagata Y."/>
            <person name="Hiraoka S."/>
            <person name="Oshima K."/>
            <person name="Hattori M."/>
            <person name="Iwasaki W."/>
        </authorList>
    </citation>
    <scope>NUCLEOTIDE SEQUENCE [LARGE SCALE GENOMIC DNA]</scope>
    <source>
        <strain evidence="10 11">S8</strain>
    </source>
</reference>
<keyword evidence="10" id="KW-0966">Cell projection</keyword>
<sequence length="246" mass="25979">MDRSLYVAMSGAKQILLAQASNANNLANANTPGFRADFEQLRSMPVFGNGYPSRVYAMTERPGVDLSTGSLQTTGRDLDVAVNGEGWLAVQSADGSEAYTRAGDLHITPEGRLVTGGGLAVLGNAGPIAIPPAQKVEIGTDGTISIIPQSANATALAILDRIKLVKPDKSRLEKGEDGLMRVKDGAPTAATNEVQLVTGALEGSNVSTVEEMVQMIELAREFEYQIKMMKTVEDNGNASAELMRIG</sequence>
<keyword evidence="10" id="KW-0969">Cilium</keyword>
<feature type="domain" description="Flagellar hook protein FlgE/F/G-like D1" evidence="9">
    <location>
        <begin position="81"/>
        <end position="145"/>
    </location>
</feature>
<dbReference type="PANTHER" id="PTHR30435:SF18">
    <property type="entry name" value="FLAGELLAR BASAL-BODY ROD PROTEIN FLGF"/>
    <property type="match status" value="1"/>
</dbReference>
<dbReference type="InterPro" id="IPR037925">
    <property type="entry name" value="FlgE/F/G-like"/>
</dbReference>
<dbReference type="Pfam" id="PF22692">
    <property type="entry name" value="LlgE_F_G_D1"/>
    <property type="match status" value="1"/>
</dbReference>
<keyword evidence="3 6" id="KW-0975">Bacterial flagellum</keyword>
<evidence type="ECO:0000313" key="10">
    <source>
        <dbReference type="EMBL" id="BBA32601.1"/>
    </source>
</evidence>
<dbReference type="OrthoDB" id="9804559at2"/>
<evidence type="ECO:0000256" key="4">
    <source>
        <dbReference type="ARBA" id="ARBA00038560"/>
    </source>
</evidence>
<dbReference type="InterPro" id="IPR010930">
    <property type="entry name" value="Flg_bb/hook_C_dom"/>
</dbReference>
<dbReference type="EMBL" id="AP017928">
    <property type="protein sequence ID" value="BBA32601.1"/>
    <property type="molecule type" value="Genomic_DNA"/>
</dbReference>
<proteinExistence type="inferred from homology"/>
<evidence type="ECO:0000259" key="9">
    <source>
        <dbReference type="Pfam" id="PF22692"/>
    </source>
</evidence>